<dbReference type="PANTHER" id="PTHR30244">
    <property type="entry name" value="TRANSAMINASE"/>
    <property type="match status" value="1"/>
</dbReference>
<keyword evidence="6" id="KW-0032">Aminotransferase</keyword>
<dbReference type="InterPro" id="IPR015421">
    <property type="entry name" value="PyrdxlP-dep_Trfase_major"/>
</dbReference>
<dbReference type="Gene3D" id="3.40.640.10">
    <property type="entry name" value="Type I PLP-dependent aspartate aminotransferase-like (Major domain)"/>
    <property type="match status" value="1"/>
</dbReference>
<name>R4YQP9_OLEAN</name>
<comment type="similarity">
    <text evidence="2 5">Belongs to the DegT/DnrJ/EryC1 family.</text>
</comment>
<dbReference type="PANTHER" id="PTHR30244:SF34">
    <property type="entry name" value="DTDP-4-AMINO-4,6-DIDEOXYGALACTOSE TRANSAMINASE"/>
    <property type="match status" value="1"/>
</dbReference>
<gene>
    <name evidence="6" type="ORF">OLEAN_C14020</name>
</gene>
<dbReference type="Gene3D" id="3.90.1150.10">
    <property type="entry name" value="Aspartate Aminotransferase, domain 1"/>
    <property type="match status" value="1"/>
</dbReference>
<dbReference type="SUPFAM" id="SSF53383">
    <property type="entry name" value="PLP-dependent transferases"/>
    <property type="match status" value="1"/>
</dbReference>
<dbReference type="InterPro" id="IPR020026">
    <property type="entry name" value="PseC"/>
</dbReference>
<dbReference type="Proteomes" id="UP000032749">
    <property type="component" value="Chromosome"/>
</dbReference>
<proteinExistence type="inferred from homology"/>
<keyword evidence="7" id="KW-1185">Reference proteome</keyword>
<keyword evidence="1 4" id="KW-0663">Pyridoxal phosphate</keyword>
<evidence type="ECO:0000256" key="5">
    <source>
        <dbReference type="RuleBase" id="RU004508"/>
    </source>
</evidence>
<dbReference type="InterPro" id="IPR015424">
    <property type="entry name" value="PyrdxlP-dep_Trfase"/>
</dbReference>
<dbReference type="InterPro" id="IPR000653">
    <property type="entry name" value="DegT/StrS_aminotransferase"/>
</dbReference>
<dbReference type="OrthoDB" id="9804264at2"/>
<sequence>MIPYGKQDITQEDIDSVVEVLKSDFLTQGPQVPLFEKSIARATGATFSVAVNSATSALHIACLALGVGKGDIVWTTPITFVASANCALYCGAEIDFVDIDPVSYNLSADALEEKLVNSKKEGLTLPKVVIPVHLCGQSCEMDKIKALSDEYGFYVIEDASHAIGGKYKGNPVGSCEYSDITVFSFHPVKIVTTAEGGVATTNSAELAQKMELFRSHGVTRDPALMVGDSHGDWYYEQVELGFNYRMTELQAALGVSQMTRISGFVAKRNELADRYDDMLMHLPLILPKQHIDAYSARHLYVIRLKLDDISFTHKQVFEQLREKGIGVNVHYIPVHTQPYYKKLGFLDGQFIEAEKYYSNAISLPLFHMMTDVQQNEVVSVLSSILN</sequence>
<dbReference type="CDD" id="cd00616">
    <property type="entry name" value="AHBA_syn"/>
    <property type="match status" value="1"/>
</dbReference>
<evidence type="ECO:0000313" key="6">
    <source>
        <dbReference type="EMBL" id="CCK75578.1"/>
    </source>
</evidence>
<dbReference type="PIRSF" id="PIRSF000390">
    <property type="entry name" value="PLP_StrS"/>
    <property type="match status" value="1"/>
</dbReference>
<feature type="modified residue" description="N6-(pyridoxal phosphate)lysine" evidence="4">
    <location>
        <position position="189"/>
    </location>
</feature>
<evidence type="ECO:0000256" key="2">
    <source>
        <dbReference type="ARBA" id="ARBA00037999"/>
    </source>
</evidence>
<dbReference type="PATRIC" id="fig|698738.3.peg.1452"/>
<dbReference type="Pfam" id="PF01041">
    <property type="entry name" value="DegT_DnrJ_EryC1"/>
    <property type="match status" value="1"/>
</dbReference>
<dbReference type="GO" id="GO:0008483">
    <property type="term" value="F:transaminase activity"/>
    <property type="evidence" value="ECO:0007669"/>
    <property type="project" value="UniProtKB-KW"/>
</dbReference>
<dbReference type="EMBL" id="FO203512">
    <property type="protein sequence ID" value="CCK75578.1"/>
    <property type="molecule type" value="Genomic_DNA"/>
</dbReference>
<dbReference type="GO" id="GO:0030170">
    <property type="term" value="F:pyridoxal phosphate binding"/>
    <property type="evidence" value="ECO:0007669"/>
    <property type="project" value="TreeGrafter"/>
</dbReference>
<evidence type="ECO:0000256" key="3">
    <source>
        <dbReference type="PIRSR" id="PIRSR000390-1"/>
    </source>
</evidence>
<evidence type="ECO:0000256" key="4">
    <source>
        <dbReference type="PIRSR" id="PIRSR000390-2"/>
    </source>
</evidence>
<organism evidence="6 7">
    <name type="scientific">Oleispira antarctica RB-8</name>
    <dbReference type="NCBI Taxonomy" id="698738"/>
    <lineage>
        <taxon>Bacteria</taxon>
        <taxon>Pseudomonadati</taxon>
        <taxon>Pseudomonadota</taxon>
        <taxon>Gammaproteobacteria</taxon>
        <taxon>Oceanospirillales</taxon>
        <taxon>Oceanospirillaceae</taxon>
        <taxon>Oleispira</taxon>
    </lineage>
</organism>
<evidence type="ECO:0000256" key="1">
    <source>
        <dbReference type="ARBA" id="ARBA00022898"/>
    </source>
</evidence>
<dbReference type="GO" id="GO:0000271">
    <property type="term" value="P:polysaccharide biosynthetic process"/>
    <property type="evidence" value="ECO:0007669"/>
    <property type="project" value="TreeGrafter"/>
</dbReference>
<dbReference type="NCBIfam" id="TIGR03588">
    <property type="entry name" value="PseC"/>
    <property type="match status" value="1"/>
</dbReference>
<accession>R4YQP9</accession>
<protein>
    <submittedName>
        <fullName evidence="6">Putative DegT/DnrJ/EryC1/StrS aminotransferase family protein</fullName>
    </submittedName>
</protein>
<evidence type="ECO:0000313" key="7">
    <source>
        <dbReference type="Proteomes" id="UP000032749"/>
    </source>
</evidence>
<dbReference type="InterPro" id="IPR015422">
    <property type="entry name" value="PyrdxlP-dep_Trfase_small"/>
</dbReference>
<dbReference type="KEGG" id="oai:OLEAN_C14020"/>
<keyword evidence="6" id="KW-0808">Transferase</keyword>
<dbReference type="HOGENOM" id="CLU_033332_0_3_6"/>
<feature type="active site" description="Proton acceptor" evidence="3">
    <location>
        <position position="189"/>
    </location>
</feature>
<dbReference type="STRING" id="698738.OLEAN_C14020"/>
<dbReference type="AlphaFoldDB" id="R4YQP9"/>
<reference evidence="6 7" key="1">
    <citation type="journal article" date="2013" name="Nat. Commun.">
        <title>Genome sequence and functional genomic analysis of the oil-degrading bacterium Oleispira antarctica.</title>
        <authorList>
            <person name="Kube M."/>
            <person name="Chernikova T.N."/>
            <person name="Al-Ramahi Y."/>
            <person name="Beloqui A."/>
            <person name="Lopez-Cortez N."/>
            <person name="Guazzaroni M.E."/>
            <person name="Heipieper H.J."/>
            <person name="Klages S."/>
            <person name="Kotsyurbenko O.R."/>
            <person name="Langer I."/>
            <person name="Nechitaylo T.Y."/>
            <person name="Lunsdorf H."/>
            <person name="Fernandez M."/>
            <person name="Juarez S."/>
            <person name="Ciordia S."/>
            <person name="Singer A."/>
            <person name="Kagan O."/>
            <person name="Egorova O."/>
            <person name="Petit P.A."/>
            <person name="Stogios P."/>
            <person name="Kim Y."/>
            <person name="Tchigvintsev A."/>
            <person name="Flick R."/>
            <person name="Denaro R."/>
            <person name="Genovese M."/>
            <person name="Albar J.P."/>
            <person name="Reva O.N."/>
            <person name="Martinez-Gomariz M."/>
            <person name="Tran H."/>
            <person name="Ferrer M."/>
            <person name="Savchenko A."/>
            <person name="Yakunin A.F."/>
            <person name="Yakimov M.M."/>
            <person name="Golyshina O.V."/>
            <person name="Reinhardt R."/>
            <person name="Golyshin P.N."/>
        </authorList>
    </citation>
    <scope>NUCLEOTIDE SEQUENCE [LARGE SCALE GENOMIC DNA]</scope>
</reference>